<feature type="non-terminal residue" evidence="2">
    <location>
        <position position="153"/>
    </location>
</feature>
<dbReference type="AlphaFoldDB" id="A0A0C3QGP3"/>
<organism evidence="2 3">
    <name type="scientific">Tulasnella calospora MUT 4182</name>
    <dbReference type="NCBI Taxonomy" id="1051891"/>
    <lineage>
        <taxon>Eukaryota</taxon>
        <taxon>Fungi</taxon>
        <taxon>Dikarya</taxon>
        <taxon>Basidiomycota</taxon>
        <taxon>Agaricomycotina</taxon>
        <taxon>Agaricomycetes</taxon>
        <taxon>Cantharellales</taxon>
        <taxon>Tulasnellaceae</taxon>
        <taxon>Tulasnella</taxon>
    </lineage>
</organism>
<dbReference type="HOGENOM" id="CLU_049744_0_2_1"/>
<dbReference type="Proteomes" id="UP000054248">
    <property type="component" value="Unassembled WGS sequence"/>
</dbReference>
<keyword evidence="2" id="KW-0456">Lyase</keyword>
<reference evidence="2 3" key="1">
    <citation type="submission" date="2014-04" db="EMBL/GenBank/DDBJ databases">
        <authorList>
            <consortium name="DOE Joint Genome Institute"/>
            <person name="Kuo A."/>
            <person name="Girlanda M."/>
            <person name="Perotto S."/>
            <person name="Kohler A."/>
            <person name="Nagy L.G."/>
            <person name="Floudas D."/>
            <person name="Copeland A."/>
            <person name="Barry K.W."/>
            <person name="Cichocki N."/>
            <person name="Veneault-Fourrey C."/>
            <person name="LaButti K."/>
            <person name="Lindquist E.A."/>
            <person name="Lipzen A."/>
            <person name="Lundell T."/>
            <person name="Morin E."/>
            <person name="Murat C."/>
            <person name="Sun H."/>
            <person name="Tunlid A."/>
            <person name="Henrissat B."/>
            <person name="Grigoriev I.V."/>
            <person name="Hibbett D.S."/>
            <person name="Martin F."/>
            <person name="Nordberg H.P."/>
            <person name="Cantor M.N."/>
            <person name="Hua S.X."/>
        </authorList>
    </citation>
    <scope>NUCLEOTIDE SEQUENCE [LARGE SCALE GENOMIC DNA]</scope>
    <source>
        <strain evidence="2 3">MUT 4182</strain>
    </source>
</reference>
<dbReference type="PANTHER" id="PTHR40124">
    <property type="match status" value="1"/>
</dbReference>
<dbReference type="Gene3D" id="2.60.120.200">
    <property type="match status" value="1"/>
</dbReference>
<dbReference type="EMBL" id="KN823039">
    <property type="protein sequence ID" value="KIO25566.1"/>
    <property type="molecule type" value="Genomic_DNA"/>
</dbReference>
<dbReference type="PANTHER" id="PTHR40124:SF1">
    <property type="entry name" value="DISAGGREGATASE RELATED REPEAT PROTEIN"/>
    <property type="match status" value="1"/>
</dbReference>
<dbReference type="OrthoDB" id="10069995at2759"/>
<evidence type="ECO:0000313" key="3">
    <source>
        <dbReference type="Proteomes" id="UP000054248"/>
    </source>
</evidence>
<sequence>PQGGADFYAAPLDISKSNNVSMSYSVFFPKNFDFVLGGKLPGLYGGRPGCSGGDPAEDCFSTRLMWRKGGAGELYLYAPKSKQGDGVCNTPPKSDCNVDYGLSIGRGSFKFAPGRWTNVRQTVVLNTPGKPDGTFALEVDGARVLDVQGVYYR</sequence>
<protein>
    <submittedName>
        <fullName evidence="2">Polysaccharide lyase family 14 protein</fullName>
    </submittedName>
</protein>
<proteinExistence type="predicted"/>
<accession>A0A0C3QGP3</accession>
<name>A0A0C3QGP3_9AGAM</name>
<keyword evidence="3" id="KW-1185">Reference proteome</keyword>
<feature type="domain" description="Polysaccharide lyase 14" evidence="1">
    <location>
        <begin position="2"/>
        <end position="153"/>
    </location>
</feature>
<evidence type="ECO:0000313" key="2">
    <source>
        <dbReference type="EMBL" id="KIO25566.1"/>
    </source>
</evidence>
<dbReference type="InterPro" id="IPR048958">
    <property type="entry name" value="Polysacc_lyase_14"/>
</dbReference>
<dbReference type="Pfam" id="PF21294">
    <property type="entry name" value="Polysacc_lyase_14"/>
    <property type="match status" value="1"/>
</dbReference>
<evidence type="ECO:0000259" key="1">
    <source>
        <dbReference type="Pfam" id="PF21294"/>
    </source>
</evidence>
<feature type="non-terminal residue" evidence="2">
    <location>
        <position position="1"/>
    </location>
</feature>
<reference evidence="3" key="2">
    <citation type="submission" date="2015-01" db="EMBL/GenBank/DDBJ databases">
        <title>Evolutionary Origins and Diversification of the Mycorrhizal Mutualists.</title>
        <authorList>
            <consortium name="DOE Joint Genome Institute"/>
            <consortium name="Mycorrhizal Genomics Consortium"/>
            <person name="Kohler A."/>
            <person name="Kuo A."/>
            <person name="Nagy L.G."/>
            <person name="Floudas D."/>
            <person name="Copeland A."/>
            <person name="Barry K.W."/>
            <person name="Cichocki N."/>
            <person name="Veneault-Fourrey C."/>
            <person name="LaButti K."/>
            <person name="Lindquist E.A."/>
            <person name="Lipzen A."/>
            <person name="Lundell T."/>
            <person name="Morin E."/>
            <person name="Murat C."/>
            <person name="Riley R."/>
            <person name="Ohm R."/>
            <person name="Sun H."/>
            <person name="Tunlid A."/>
            <person name="Henrissat B."/>
            <person name="Grigoriev I.V."/>
            <person name="Hibbett D.S."/>
            <person name="Martin F."/>
        </authorList>
    </citation>
    <scope>NUCLEOTIDE SEQUENCE [LARGE SCALE GENOMIC DNA]</scope>
    <source>
        <strain evidence="3">MUT 4182</strain>
    </source>
</reference>
<dbReference type="GO" id="GO:0016829">
    <property type="term" value="F:lyase activity"/>
    <property type="evidence" value="ECO:0007669"/>
    <property type="project" value="UniProtKB-KW"/>
</dbReference>
<dbReference type="STRING" id="1051891.A0A0C3QGP3"/>
<gene>
    <name evidence="2" type="ORF">M407DRAFT_49775</name>
</gene>